<evidence type="ECO:0000256" key="6">
    <source>
        <dbReference type="ARBA" id="ARBA00022741"/>
    </source>
</evidence>
<keyword evidence="7 11" id="KW-0418">Kinase</keyword>
<dbReference type="GO" id="GO:0005524">
    <property type="term" value="F:ATP binding"/>
    <property type="evidence" value="ECO:0007669"/>
    <property type="project" value="UniProtKB-UniRule"/>
</dbReference>
<dbReference type="PANTHER" id="PTHR21087:SF16">
    <property type="entry name" value="SHIKIMATE KINASE 1, CHLOROPLASTIC"/>
    <property type="match status" value="1"/>
</dbReference>
<dbReference type="PRINTS" id="PR01100">
    <property type="entry name" value="SHIKIMTKNASE"/>
</dbReference>
<keyword evidence="4 11" id="KW-0028">Amino-acid biosynthesis</keyword>
<keyword evidence="13" id="KW-1185">Reference proteome</keyword>
<keyword evidence="9 11" id="KW-0057">Aromatic amino acid biosynthesis</keyword>
<dbReference type="InterPro" id="IPR031322">
    <property type="entry name" value="Shikimate/glucono_kinase"/>
</dbReference>
<dbReference type="GO" id="GO:0005829">
    <property type="term" value="C:cytosol"/>
    <property type="evidence" value="ECO:0007669"/>
    <property type="project" value="TreeGrafter"/>
</dbReference>
<dbReference type="RefSeq" id="WP_136136501.1">
    <property type="nucleotide sequence ID" value="NZ_SDGV01000011.1"/>
</dbReference>
<keyword evidence="11" id="KW-0460">Magnesium</keyword>
<name>A0A4V3TV42_9ENTE</name>
<evidence type="ECO:0000256" key="2">
    <source>
        <dbReference type="ARBA" id="ARBA00006997"/>
    </source>
</evidence>
<dbReference type="Pfam" id="PF01202">
    <property type="entry name" value="SKI"/>
    <property type="match status" value="1"/>
</dbReference>
<comment type="subunit">
    <text evidence="11">Monomer.</text>
</comment>
<evidence type="ECO:0000256" key="4">
    <source>
        <dbReference type="ARBA" id="ARBA00022605"/>
    </source>
</evidence>
<dbReference type="HAMAP" id="MF_00109">
    <property type="entry name" value="Shikimate_kinase"/>
    <property type="match status" value="1"/>
</dbReference>
<dbReference type="PANTHER" id="PTHR21087">
    <property type="entry name" value="SHIKIMATE KINASE"/>
    <property type="match status" value="1"/>
</dbReference>
<dbReference type="GO" id="GO:0004765">
    <property type="term" value="F:shikimate kinase activity"/>
    <property type="evidence" value="ECO:0007669"/>
    <property type="project" value="UniProtKB-UniRule"/>
</dbReference>
<feature type="binding site" evidence="11">
    <location>
        <begin position="13"/>
        <end position="18"/>
    </location>
    <ligand>
        <name>ATP</name>
        <dbReference type="ChEBI" id="CHEBI:30616"/>
    </ligand>
</feature>
<comment type="similarity">
    <text evidence="2 11">Belongs to the shikimate kinase family.</text>
</comment>
<comment type="cofactor">
    <cofactor evidence="11">
        <name>Mg(2+)</name>
        <dbReference type="ChEBI" id="CHEBI:18420"/>
    </cofactor>
    <text evidence="11">Binds 1 Mg(2+) ion per subunit.</text>
</comment>
<dbReference type="InterPro" id="IPR023000">
    <property type="entry name" value="Shikimate_kinase_CS"/>
</dbReference>
<feature type="binding site" evidence="11">
    <location>
        <position position="17"/>
    </location>
    <ligand>
        <name>Mg(2+)</name>
        <dbReference type="ChEBI" id="CHEBI:18420"/>
    </ligand>
</feature>
<keyword evidence="11" id="KW-0479">Metal-binding</keyword>
<evidence type="ECO:0000256" key="5">
    <source>
        <dbReference type="ARBA" id="ARBA00022679"/>
    </source>
</evidence>
<dbReference type="CDD" id="cd00464">
    <property type="entry name" value="SK"/>
    <property type="match status" value="1"/>
</dbReference>
<evidence type="ECO:0000256" key="8">
    <source>
        <dbReference type="ARBA" id="ARBA00022840"/>
    </source>
</evidence>
<feature type="binding site" evidence="11">
    <location>
        <position position="80"/>
    </location>
    <ligand>
        <name>substrate</name>
    </ligand>
</feature>
<comment type="catalytic activity">
    <reaction evidence="10 11">
        <text>shikimate + ATP = 3-phosphoshikimate + ADP + H(+)</text>
        <dbReference type="Rhea" id="RHEA:13121"/>
        <dbReference type="ChEBI" id="CHEBI:15378"/>
        <dbReference type="ChEBI" id="CHEBI:30616"/>
        <dbReference type="ChEBI" id="CHEBI:36208"/>
        <dbReference type="ChEBI" id="CHEBI:145989"/>
        <dbReference type="ChEBI" id="CHEBI:456216"/>
        <dbReference type="EC" id="2.7.1.71"/>
    </reaction>
</comment>
<evidence type="ECO:0000313" key="12">
    <source>
        <dbReference type="EMBL" id="THB61489.1"/>
    </source>
</evidence>
<comment type="caution">
    <text evidence="12">The sequence shown here is derived from an EMBL/GenBank/DDBJ whole genome shotgun (WGS) entry which is preliminary data.</text>
</comment>
<feature type="binding site" evidence="11">
    <location>
        <position position="35"/>
    </location>
    <ligand>
        <name>substrate</name>
    </ligand>
</feature>
<comment type="pathway">
    <text evidence="1 11">Metabolic intermediate biosynthesis; chorismate biosynthesis; chorismate from D-erythrose 4-phosphate and phosphoenolpyruvate: step 5/7.</text>
</comment>
<evidence type="ECO:0000313" key="13">
    <source>
        <dbReference type="Proteomes" id="UP000310506"/>
    </source>
</evidence>
<dbReference type="EC" id="2.7.1.71" evidence="3 11"/>
<dbReference type="GO" id="GO:0009073">
    <property type="term" value="P:aromatic amino acid family biosynthetic process"/>
    <property type="evidence" value="ECO:0007669"/>
    <property type="project" value="UniProtKB-KW"/>
</dbReference>
<keyword evidence="5 11" id="KW-0808">Transferase</keyword>
<dbReference type="GO" id="GO:0008652">
    <property type="term" value="P:amino acid biosynthetic process"/>
    <property type="evidence" value="ECO:0007669"/>
    <property type="project" value="UniProtKB-KW"/>
</dbReference>
<feature type="binding site" evidence="11">
    <location>
        <position position="120"/>
    </location>
    <ligand>
        <name>ATP</name>
        <dbReference type="ChEBI" id="CHEBI:30616"/>
    </ligand>
</feature>
<keyword evidence="11" id="KW-0963">Cytoplasm</keyword>
<keyword evidence="6 11" id="KW-0547">Nucleotide-binding</keyword>
<evidence type="ECO:0000256" key="7">
    <source>
        <dbReference type="ARBA" id="ARBA00022777"/>
    </source>
</evidence>
<comment type="caution">
    <text evidence="11">Lacks conserved residue(s) required for the propagation of feature annotation.</text>
</comment>
<dbReference type="PROSITE" id="PS01128">
    <property type="entry name" value="SHIKIMATE_KINASE"/>
    <property type="match status" value="1"/>
</dbReference>
<dbReference type="UniPathway" id="UPA00053">
    <property type="reaction ID" value="UER00088"/>
</dbReference>
<accession>A0A4V3TV42</accession>
<dbReference type="EMBL" id="SDGV01000011">
    <property type="protein sequence ID" value="THB61489.1"/>
    <property type="molecule type" value="Genomic_DNA"/>
</dbReference>
<dbReference type="AlphaFoldDB" id="A0A4V3TV42"/>
<dbReference type="Gene3D" id="3.40.50.300">
    <property type="entry name" value="P-loop containing nucleotide triphosphate hydrolases"/>
    <property type="match status" value="1"/>
</dbReference>
<dbReference type="GO" id="GO:0000287">
    <property type="term" value="F:magnesium ion binding"/>
    <property type="evidence" value="ECO:0007669"/>
    <property type="project" value="UniProtKB-UniRule"/>
</dbReference>
<keyword evidence="8 11" id="KW-0067">ATP-binding</keyword>
<reference evidence="12 13" key="1">
    <citation type="submission" date="2019-01" db="EMBL/GenBank/DDBJ databases">
        <title>Vagococcus silagei sp. nov. isolated from brewer's grain.</title>
        <authorList>
            <person name="Guu J.-R."/>
        </authorList>
    </citation>
    <scope>NUCLEOTIDE SEQUENCE [LARGE SCALE GENOMIC DNA]</scope>
    <source>
        <strain evidence="12 13">2B-2</strain>
    </source>
</reference>
<feature type="binding site" evidence="11">
    <location>
        <position position="59"/>
    </location>
    <ligand>
        <name>substrate</name>
    </ligand>
</feature>
<evidence type="ECO:0000256" key="11">
    <source>
        <dbReference type="HAMAP-Rule" id="MF_00109"/>
    </source>
</evidence>
<sequence length="173" mass="19724">MSSQAIILIGFMGAGKTSVGRELAQRTDRLFIDLDQVIEEEEKCSISTIFRSKGESYFRELETLTLKKNLSQKCIIATGGGIVESNDAVQLLKKQEQVIYLKTDIETLRQRIKADSLNKRPLAENLESEVFLSRFNERQPIYEALASRTIDVTKLTIPEITTRLLEKEKDVRK</sequence>
<organism evidence="12 13">
    <name type="scientific">Vagococcus silagei</name>
    <dbReference type="NCBI Taxonomy" id="2508885"/>
    <lineage>
        <taxon>Bacteria</taxon>
        <taxon>Bacillati</taxon>
        <taxon>Bacillota</taxon>
        <taxon>Bacilli</taxon>
        <taxon>Lactobacillales</taxon>
        <taxon>Enterococcaceae</taxon>
        <taxon>Vagococcus</taxon>
    </lineage>
</organism>
<feature type="binding site" evidence="11">
    <location>
        <position position="138"/>
    </location>
    <ligand>
        <name>substrate</name>
    </ligand>
</feature>
<gene>
    <name evidence="11" type="primary">aroK</name>
    <name evidence="12" type="ORF">ESZ54_04535</name>
</gene>
<dbReference type="Proteomes" id="UP000310506">
    <property type="component" value="Unassembled WGS sequence"/>
</dbReference>
<proteinExistence type="inferred from homology"/>
<dbReference type="OrthoDB" id="9800332at2"/>
<evidence type="ECO:0000256" key="3">
    <source>
        <dbReference type="ARBA" id="ARBA00012154"/>
    </source>
</evidence>
<comment type="function">
    <text evidence="11">Catalyzes the specific phosphorylation of the 3-hydroxyl group of shikimic acid using ATP as a cosubstrate.</text>
</comment>
<evidence type="ECO:0000256" key="10">
    <source>
        <dbReference type="ARBA" id="ARBA00048567"/>
    </source>
</evidence>
<protein>
    <recommendedName>
        <fullName evidence="3 11">Shikimate kinase</fullName>
        <shortName evidence="11">SK</shortName>
        <ecNumber evidence="3 11">2.7.1.71</ecNumber>
    </recommendedName>
</protein>
<evidence type="ECO:0000256" key="1">
    <source>
        <dbReference type="ARBA" id="ARBA00004842"/>
    </source>
</evidence>
<dbReference type="GO" id="GO:0009423">
    <property type="term" value="P:chorismate biosynthetic process"/>
    <property type="evidence" value="ECO:0007669"/>
    <property type="project" value="UniProtKB-UniRule"/>
</dbReference>
<evidence type="ECO:0000256" key="9">
    <source>
        <dbReference type="ARBA" id="ARBA00023141"/>
    </source>
</evidence>
<comment type="subcellular location">
    <subcellularLocation>
        <location evidence="11">Cytoplasm</location>
    </subcellularLocation>
</comment>
<dbReference type="InterPro" id="IPR000623">
    <property type="entry name" value="Shikimate_kinase/TSH1"/>
</dbReference>
<dbReference type="SUPFAM" id="SSF52540">
    <property type="entry name" value="P-loop containing nucleoside triphosphate hydrolases"/>
    <property type="match status" value="1"/>
</dbReference>
<dbReference type="InterPro" id="IPR027417">
    <property type="entry name" value="P-loop_NTPase"/>
</dbReference>